<dbReference type="SMART" id="SM00822">
    <property type="entry name" value="PKS_KR"/>
    <property type="match status" value="1"/>
</dbReference>
<evidence type="ECO:0000256" key="1">
    <source>
        <dbReference type="ARBA" id="ARBA00006484"/>
    </source>
</evidence>
<dbReference type="InterPro" id="IPR057326">
    <property type="entry name" value="KR_dom"/>
</dbReference>
<dbReference type="RefSeq" id="WP_141888591.1">
    <property type="nucleotide sequence ID" value="NZ_BAAAUY010000023.1"/>
</dbReference>
<keyword evidence="5" id="KW-1185">Reference proteome</keyword>
<dbReference type="PANTHER" id="PTHR42760:SF115">
    <property type="entry name" value="3-OXOACYL-[ACYL-CARRIER-PROTEIN] REDUCTASE FABG"/>
    <property type="match status" value="1"/>
</dbReference>
<reference evidence="4 5" key="1">
    <citation type="submission" date="2019-06" db="EMBL/GenBank/DDBJ databases">
        <title>Sequencing the genomes of 1000 actinobacteria strains.</title>
        <authorList>
            <person name="Klenk H.-P."/>
        </authorList>
    </citation>
    <scope>NUCLEOTIDE SEQUENCE [LARGE SCALE GENOMIC DNA]</scope>
    <source>
        <strain evidence="4 5">DSM 8803</strain>
    </source>
</reference>
<dbReference type="Pfam" id="PF13561">
    <property type="entry name" value="adh_short_C2"/>
    <property type="match status" value="1"/>
</dbReference>
<dbReference type="SUPFAM" id="SSF51735">
    <property type="entry name" value="NAD(P)-binding Rossmann-fold domains"/>
    <property type="match status" value="1"/>
</dbReference>
<sequence>MLLQDLFGLSGRTALVTGGSSGIGRAIAEALAGAGAHVVIAARTIGELEQAAEEITASTAVAAAGGSASWVRADLATRTGAHELADALLDLTAGPGRVDIVVNSAGVNIRPPLADLTETEWDTTMSVNLEAPFVLGQRLAPGMVERGYGRLIHISSQQAHRPFASSGAYGVSKAAVEGLARSQAEAWSASGVTANALIPGFVQTPLNTRLSSDPAMVAALAARTLVGRNGLPEDFAGAAVFLASPAASYVTGQSLAVDGGFSVH</sequence>
<dbReference type="GO" id="GO:0016616">
    <property type="term" value="F:oxidoreductase activity, acting on the CH-OH group of donors, NAD or NADP as acceptor"/>
    <property type="evidence" value="ECO:0007669"/>
    <property type="project" value="UniProtKB-ARBA"/>
</dbReference>
<evidence type="ECO:0000259" key="3">
    <source>
        <dbReference type="SMART" id="SM00822"/>
    </source>
</evidence>
<dbReference type="Gene3D" id="3.40.50.720">
    <property type="entry name" value="NAD(P)-binding Rossmann-like Domain"/>
    <property type="match status" value="1"/>
</dbReference>
<accession>A0A542XXX2</accession>
<dbReference type="PROSITE" id="PS00061">
    <property type="entry name" value="ADH_SHORT"/>
    <property type="match status" value="1"/>
</dbReference>
<gene>
    <name evidence="4" type="ORF">FB468_3094</name>
</gene>
<evidence type="ECO:0000256" key="2">
    <source>
        <dbReference type="ARBA" id="ARBA00023002"/>
    </source>
</evidence>
<dbReference type="AlphaFoldDB" id="A0A542XXX2"/>
<proteinExistence type="inferred from homology"/>
<name>A0A542XXX2_9MICO</name>
<dbReference type="OrthoDB" id="286404at2"/>
<comment type="similarity">
    <text evidence="1">Belongs to the short-chain dehydrogenases/reductases (SDR) family.</text>
</comment>
<dbReference type="PANTHER" id="PTHR42760">
    <property type="entry name" value="SHORT-CHAIN DEHYDROGENASES/REDUCTASES FAMILY MEMBER"/>
    <property type="match status" value="1"/>
</dbReference>
<protein>
    <submittedName>
        <fullName evidence="4">Gluconate 5-dehydrogenase</fullName>
    </submittedName>
</protein>
<dbReference type="PRINTS" id="PR00081">
    <property type="entry name" value="GDHRDH"/>
</dbReference>
<dbReference type="InterPro" id="IPR002347">
    <property type="entry name" value="SDR_fam"/>
</dbReference>
<dbReference type="PRINTS" id="PR00080">
    <property type="entry name" value="SDRFAMILY"/>
</dbReference>
<dbReference type="InterPro" id="IPR036291">
    <property type="entry name" value="NAD(P)-bd_dom_sf"/>
</dbReference>
<dbReference type="EMBL" id="VFON01000002">
    <property type="protein sequence ID" value="TQL40573.1"/>
    <property type="molecule type" value="Genomic_DNA"/>
</dbReference>
<comment type="caution">
    <text evidence="4">The sequence shown here is derived from an EMBL/GenBank/DDBJ whole genome shotgun (WGS) entry which is preliminary data.</text>
</comment>
<dbReference type="InterPro" id="IPR020904">
    <property type="entry name" value="Sc_DH/Rdtase_CS"/>
</dbReference>
<evidence type="ECO:0000313" key="5">
    <source>
        <dbReference type="Proteomes" id="UP000319094"/>
    </source>
</evidence>
<organism evidence="4 5">
    <name type="scientific">Leucobacter komagatae</name>
    <dbReference type="NCBI Taxonomy" id="55969"/>
    <lineage>
        <taxon>Bacteria</taxon>
        <taxon>Bacillati</taxon>
        <taxon>Actinomycetota</taxon>
        <taxon>Actinomycetes</taxon>
        <taxon>Micrococcales</taxon>
        <taxon>Microbacteriaceae</taxon>
        <taxon>Leucobacter</taxon>
    </lineage>
</organism>
<dbReference type="FunFam" id="3.40.50.720:FF:000084">
    <property type="entry name" value="Short-chain dehydrogenase reductase"/>
    <property type="match status" value="1"/>
</dbReference>
<evidence type="ECO:0000313" key="4">
    <source>
        <dbReference type="EMBL" id="TQL40573.1"/>
    </source>
</evidence>
<keyword evidence="2" id="KW-0560">Oxidoreductase</keyword>
<feature type="domain" description="Ketoreductase" evidence="3">
    <location>
        <begin position="12"/>
        <end position="201"/>
    </location>
</feature>
<dbReference type="Proteomes" id="UP000319094">
    <property type="component" value="Unassembled WGS sequence"/>
</dbReference>